<sequence>IRKYEKPRAYRVVALEDVSELQGFYQESLFRLQGVIYERELPPLSNKRVHSSQAPYLRQHIGITGLGLAYMSQAIEHFHQLYAKFERGLASEEIDAWHADQSYKYEGITANSHYFTVGANAAGRQSIPFQDGVDPEGILRRLLGDGTVHTEENSVLYMKATNTGQSKWRYSDLSPSNFSIGDIVEIQFTVMAIRKREGNYKMVIALRSLTLLDDSISLVRSLMSMYTRLDLTFHAFSIFRWPVHPEIKQLHLGQ</sequence>
<evidence type="ECO:0000313" key="2">
    <source>
        <dbReference type="Proteomes" id="UP000297245"/>
    </source>
</evidence>
<organism evidence="1 2">
    <name type="scientific">Dendrothele bispora (strain CBS 962.96)</name>
    <dbReference type="NCBI Taxonomy" id="1314807"/>
    <lineage>
        <taxon>Eukaryota</taxon>
        <taxon>Fungi</taxon>
        <taxon>Dikarya</taxon>
        <taxon>Basidiomycota</taxon>
        <taxon>Agaricomycotina</taxon>
        <taxon>Agaricomycetes</taxon>
        <taxon>Agaricomycetidae</taxon>
        <taxon>Agaricales</taxon>
        <taxon>Agaricales incertae sedis</taxon>
        <taxon>Dendrothele</taxon>
    </lineage>
</organism>
<dbReference type="EMBL" id="ML179216">
    <property type="protein sequence ID" value="THU94769.1"/>
    <property type="molecule type" value="Genomic_DNA"/>
</dbReference>
<dbReference type="OrthoDB" id="3067373at2759"/>
<dbReference type="Proteomes" id="UP000297245">
    <property type="component" value="Unassembled WGS sequence"/>
</dbReference>
<accession>A0A4S8LYG8</accession>
<gene>
    <name evidence="1" type="ORF">K435DRAFT_667775</name>
</gene>
<keyword evidence="2" id="KW-1185">Reference proteome</keyword>
<name>A0A4S8LYG8_DENBC</name>
<proteinExistence type="predicted"/>
<dbReference type="AlphaFoldDB" id="A0A4S8LYG8"/>
<feature type="non-terminal residue" evidence="1">
    <location>
        <position position="1"/>
    </location>
</feature>
<evidence type="ECO:0000313" key="1">
    <source>
        <dbReference type="EMBL" id="THU94769.1"/>
    </source>
</evidence>
<protein>
    <submittedName>
        <fullName evidence="1">Uncharacterized protein</fullName>
    </submittedName>
</protein>
<reference evidence="1 2" key="1">
    <citation type="journal article" date="2019" name="Nat. Ecol. Evol.">
        <title>Megaphylogeny resolves global patterns of mushroom evolution.</title>
        <authorList>
            <person name="Varga T."/>
            <person name="Krizsan K."/>
            <person name="Foldi C."/>
            <person name="Dima B."/>
            <person name="Sanchez-Garcia M."/>
            <person name="Sanchez-Ramirez S."/>
            <person name="Szollosi G.J."/>
            <person name="Szarkandi J.G."/>
            <person name="Papp V."/>
            <person name="Albert L."/>
            <person name="Andreopoulos W."/>
            <person name="Angelini C."/>
            <person name="Antonin V."/>
            <person name="Barry K.W."/>
            <person name="Bougher N.L."/>
            <person name="Buchanan P."/>
            <person name="Buyck B."/>
            <person name="Bense V."/>
            <person name="Catcheside P."/>
            <person name="Chovatia M."/>
            <person name="Cooper J."/>
            <person name="Damon W."/>
            <person name="Desjardin D."/>
            <person name="Finy P."/>
            <person name="Geml J."/>
            <person name="Haridas S."/>
            <person name="Hughes K."/>
            <person name="Justo A."/>
            <person name="Karasinski D."/>
            <person name="Kautmanova I."/>
            <person name="Kiss B."/>
            <person name="Kocsube S."/>
            <person name="Kotiranta H."/>
            <person name="LaButti K.M."/>
            <person name="Lechner B.E."/>
            <person name="Liimatainen K."/>
            <person name="Lipzen A."/>
            <person name="Lukacs Z."/>
            <person name="Mihaltcheva S."/>
            <person name="Morgado L.N."/>
            <person name="Niskanen T."/>
            <person name="Noordeloos M.E."/>
            <person name="Ohm R.A."/>
            <person name="Ortiz-Santana B."/>
            <person name="Ovrebo C."/>
            <person name="Racz N."/>
            <person name="Riley R."/>
            <person name="Savchenko A."/>
            <person name="Shiryaev A."/>
            <person name="Soop K."/>
            <person name="Spirin V."/>
            <person name="Szebenyi C."/>
            <person name="Tomsovsky M."/>
            <person name="Tulloss R.E."/>
            <person name="Uehling J."/>
            <person name="Grigoriev I.V."/>
            <person name="Vagvolgyi C."/>
            <person name="Papp T."/>
            <person name="Martin F.M."/>
            <person name="Miettinen O."/>
            <person name="Hibbett D.S."/>
            <person name="Nagy L.G."/>
        </authorList>
    </citation>
    <scope>NUCLEOTIDE SEQUENCE [LARGE SCALE GENOMIC DNA]</scope>
    <source>
        <strain evidence="1 2">CBS 962.96</strain>
    </source>
</reference>